<dbReference type="Gene3D" id="3.40.50.300">
    <property type="entry name" value="P-loop containing nucleotide triphosphate hydrolases"/>
    <property type="match status" value="1"/>
</dbReference>
<evidence type="ECO:0000313" key="6">
    <source>
        <dbReference type="EMBL" id="URD72494.1"/>
    </source>
</evidence>
<dbReference type="PANTHER" id="PTHR21231:SF7">
    <property type="entry name" value="GPN-LOOP GTPASE 3"/>
    <property type="match status" value="1"/>
</dbReference>
<evidence type="ECO:0000256" key="1">
    <source>
        <dbReference type="ARBA" id="ARBA00005290"/>
    </source>
</evidence>
<comment type="subunit">
    <text evidence="5">Binds to RNA polymerase II (RNAPII).</text>
</comment>
<evidence type="ECO:0000313" key="7">
    <source>
        <dbReference type="Proteomes" id="UP001055439"/>
    </source>
</evidence>
<dbReference type="InterPro" id="IPR004130">
    <property type="entry name" value="Gpn"/>
</dbReference>
<dbReference type="Proteomes" id="UP001055439">
    <property type="component" value="Chromosome 1"/>
</dbReference>
<name>A0A9E7J916_9LILI</name>
<keyword evidence="3 5" id="KW-0378">Hydrolase</keyword>
<protein>
    <recommendedName>
        <fullName evidence="5">GPN-loop GTPase 3</fullName>
    </recommendedName>
</protein>
<evidence type="ECO:0000256" key="5">
    <source>
        <dbReference type="RuleBase" id="RU365059"/>
    </source>
</evidence>
<organism evidence="6 7">
    <name type="scientific">Musa troglodytarum</name>
    <name type="common">fe'i banana</name>
    <dbReference type="NCBI Taxonomy" id="320322"/>
    <lineage>
        <taxon>Eukaryota</taxon>
        <taxon>Viridiplantae</taxon>
        <taxon>Streptophyta</taxon>
        <taxon>Embryophyta</taxon>
        <taxon>Tracheophyta</taxon>
        <taxon>Spermatophyta</taxon>
        <taxon>Magnoliopsida</taxon>
        <taxon>Liliopsida</taxon>
        <taxon>Zingiberales</taxon>
        <taxon>Musaceae</taxon>
        <taxon>Musa</taxon>
    </lineage>
</organism>
<dbReference type="GO" id="GO:0003924">
    <property type="term" value="F:GTPase activity"/>
    <property type="evidence" value="ECO:0007669"/>
    <property type="project" value="TreeGrafter"/>
</dbReference>
<comment type="similarity">
    <text evidence="1 5">Belongs to the GPN-loop GTPase family.</text>
</comment>
<accession>A0A9E7J916</accession>
<dbReference type="EMBL" id="CP097502">
    <property type="protein sequence ID" value="URD72494.1"/>
    <property type="molecule type" value="Genomic_DNA"/>
</dbReference>
<evidence type="ECO:0000256" key="4">
    <source>
        <dbReference type="ARBA" id="ARBA00023134"/>
    </source>
</evidence>
<keyword evidence="4 5" id="KW-0342">GTP-binding</keyword>
<dbReference type="Pfam" id="PF03029">
    <property type="entry name" value="ATP_bind_1"/>
    <property type="match status" value="1"/>
</dbReference>
<dbReference type="PANTHER" id="PTHR21231">
    <property type="entry name" value="XPA-BINDING PROTEIN 1-RELATED"/>
    <property type="match status" value="1"/>
</dbReference>
<keyword evidence="2 5" id="KW-0547">Nucleotide-binding</keyword>
<gene>
    <name evidence="6" type="ORF">MUK42_08780</name>
</gene>
<reference evidence="6" key="1">
    <citation type="submission" date="2022-05" db="EMBL/GenBank/DDBJ databases">
        <title>The Musa troglodytarum L. genome provides insights into the mechanism of non-climacteric behaviour and enrichment of carotenoids.</title>
        <authorList>
            <person name="Wang J."/>
        </authorList>
    </citation>
    <scope>NUCLEOTIDE SEQUENCE</scope>
    <source>
        <tissue evidence="6">Leaf</tissue>
    </source>
</reference>
<dbReference type="AlphaFoldDB" id="A0A9E7J916"/>
<evidence type="ECO:0000256" key="3">
    <source>
        <dbReference type="ARBA" id="ARBA00022801"/>
    </source>
</evidence>
<proteinExistence type="inferred from homology"/>
<dbReference type="OrthoDB" id="5839at2759"/>
<evidence type="ECO:0000256" key="2">
    <source>
        <dbReference type="ARBA" id="ARBA00022741"/>
    </source>
</evidence>
<keyword evidence="7" id="KW-1185">Reference proteome</keyword>
<comment type="function">
    <text evidence="5">Small GTPase required for proper nuclear import of RNA polymerase II and III (RNAPII and RNAPIII). May act at an RNAP assembly step prior to nuclear import.</text>
</comment>
<dbReference type="GO" id="GO:0005525">
    <property type="term" value="F:GTP binding"/>
    <property type="evidence" value="ECO:0007669"/>
    <property type="project" value="UniProtKB-KW"/>
</dbReference>
<dbReference type="InterPro" id="IPR027417">
    <property type="entry name" value="P-loop_NTPase"/>
</dbReference>
<sequence length="68" mass="8001">MGYAHLVIRPAGIRKSTYCSSLYQHCETMRRTVHIVSLYPALEHFDYPVAVDIRESSYVWMTSWRHLA</sequence>